<evidence type="ECO:0000256" key="5">
    <source>
        <dbReference type="ARBA" id="ARBA00022475"/>
    </source>
</evidence>
<sequence length="302" mass="33314">MDPSQLSGLDLSKVPSHAIRPKGVPCVGNKADGCWWSCDQCKAPTDVSRCPGPKQWGLTFDDGPSGNTTALLDFLDQRNIKATLFIVGSRVTDNPDILRRAYKAKHQIAIHTWSHTALTSQSNEQIIAEMSWTQKIIKSAIGVTPLYMRPPYGDIDDRVRGVLAAMGLKVILWDRDTNDWRLNFGNPTNYNPAWISGNETKWIDATVRGEDNPITLEHDLTVEGIREAMTVIPRITDAGISVLPVGECLKDSRWYAEDDGSELRTSSAGAISSAISSTCRSERGWYATVGLMAVYTIVMFVL</sequence>
<comment type="similarity">
    <text evidence="4">Belongs to the polysaccharide deacetylase family.</text>
</comment>
<evidence type="ECO:0000256" key="10">
    <source>
        <dbReference type="ARBA" id="ARBA00022729"/>
    </source>
</evidence>
<evidence type="ECO:0000256" key="13">
    <source>
        <dbReference type="ARBA" id="ARBA00023136"/>
    </source>
</evidence>
<dbReference type="PROSITE" id="PS51677">
    <property type="entry name" value="NODB"/>
    <property type="match status" value="1"/>
</dbReference>
<keyword evidence="14" id="KW-0325">Glycoprotein</keyword>
<evidence type="ECO:0000256" key="8">
    <source>
        <dbReference type="ARBA" id="ARBA00022622"/>
    </source>
</evidence>
<evidence type="ECO:0000256" key="9">
    <source>
        <dbReference type="ARBA" id="ARBA00022723"/>
    </source>
</evidence>
<comment type="subcellular location">
    <subcellularLocation>
        <location evidence="3">Cell membrane</location>
        <topology evidence="3">Lipid-anchor</topology>
        <topology evidence="3">GPI-anchor</topology>
    </subcellularLocation>
    <subcellularLocation>
        <location evidence="2">Secreted</location>
        <location evidence="2">Cell wall</location>
    </subcellularLocation>
</comment>
<keyword evidence="9" id="KW-0479">Metal-binding</keyword>
<dbReference type="FunFam" id="3.20.20.370:FF:000004">
    <property type="entry name" value="Related to Chitin deacetylase"/>
    <property type="match status" value="1"/>
</dbReference>
<comment type="catalytic activity">
    <reaction evidence="21">
        <text>[(1-&gt;4)-N-acetyl-beta-D-glucosaminyl](n) + n H2O = chitosan + n acetate</text>
        <dbReference type="Rhea" id="RHEA:10464"/>
        <dbReference type="Rhea" id="RHEA-COMP:9593"/>
        <dbReference type="Rhea" id="RHEA-COMP:9597"/>
        <dbReference type="ChEBI" id="CHEBI:15377"/>
        <dbReference type="ChEBI" id="CHEBI:17029"/>
        <dbReference type="ChEBI" id="CHEBI:30089"/>
        <dbReference type="ChEBI" id="CHEBI:57704"/>
        <dbReference type="EC" id="3.5.1.41"/>
    </reaction>
    <physiologicalReaction direction="left-to-right" evidence="21">
        <dbReference type="Rhea" id="RHEA:10465"/>
    </physiologicalReaction>
</comment>
<organism evidence="23 24">
    <name type="scientific">Piptocephalis cylindrospora</name>
    <dbReference type="NCBI Taxonomy" id="1907219"/>
    <lineage>
        <taxon>Eukaryota</taxon>
        <taxon>Fungi</taxon>
        <taxon>Fungi incertae sedis</taxon>
        <taxon>Zoopagomycota</taxon>
        <taxon>Zoopagomycotina</taxon>
        <taxon>Zoopagomycetes</taxon>
        <taxon>Zoopagales</taxon>
        <taxon>Piptocephalidaceae</taxon>
        <taxon>Piptocephalis</taxon>
    </lineage>
</organism>
<evidence type="ECO:0000256" key="11">
    <source>
        <dbReference type="ARBA" id="ARBA00022801"/>
    </source>
</evidence>
<evidence type="ECO:0000256" key="16">
    <source>
        <dbReference type="ARBA" id="ARBA00023285"/>
    </source>
</evidence>
<evidence type="ECO:0000256" key="19">
    <source>
        <dbReference type="ARBA" id="ARBA00023326"/>
    </source>
</evidence>
<keyword evidence="7" id="KW-0964">Secreted</keyword>
<dbReference type="Gene3D" id="3.20.20.370">
    <property type="entry name" value="Glycoside hydrolase/deacetylase"/>
    <property type="match status" value="1"/>
</dbReference>
<dbReference type="GO" id="GO:0000272">
    <property type="term" value="P:polysaccharide catabolic process"/>
    <property type="evidence" value="ECO:0007669"/>
    <property type="project" value="UniProtKB-KW"/>
</dbReference>
<dbReference type="GO" id="GO:0098552">
    <property type="term" value="C:side of membrane"/>
    <property type="evidence" value="ECO:0007669"/>
    <property type="project" value="UniProtKB-KW"/>
</dbReference>
<dbReference type="Pfam" id="PF01522">
    <property type="entry name" value="Polysacc_deac_1"/>
    <property type="match status" value="1"/>
</dbReference>
<keyword evidence="11" id="KW-0378">Hydrolase</keyword>
<evidence type="ECO:0000256" key="6">
    <source>
        <dbReference type="ARBA" id="ARBA00022512"/>
    </source>
</evidence>
<evidence type="ECO:0000313" key="23">
    <source>
        <dbReference type="EMBL" id="RKP14213.1"/>
    </source>
</evidence>
<keyword evidence="13" id="KW-0472">Membrane</keyword>
<dbReference type="GO" id="GO:0006032">
    <property type="term" value="P:chitin catabolic process"/>
    <property type="evidence" value="ECO:0007669"/>
    <property type="project" value="UniProtKB-KW"/>
</dbReference>
<dbReference type="GO" id="GO:0005886">
    <property type="term" value="C:plasma membrane"/>
    <property type="evidence" value="ECO:0007669"/>
    <property type="project" value="UniProtKB-SubCell"/>
</dbReference>
<dbReference type="GO" id="GO:0004099">
    <property type="term" value="F:chitin deacetylase activity"/>
    <property type="evidence" value="ECO:0007669"/>
    <property type="project" value="UniProtKB-EC"/>
</dbReference>
<protein>
    <recommendedName>
        <fullName evidence="20">chitin deacetylase</fullName>
        <ecNumber evidence="20">3.5.1.41</ecNumber>
    </recommendedName>
</protein>
<evidence type="ECO:0000256" key="21">
    <source>
        <dbReference type="ARBA" id="ARBA00048494"/>
    </source>
</evidence>
<evidence type="ECO:0000256" key="17">
    <source>
        <dbReference type="ARBA" id="ARBA00023288"/>
    </source>
</evidence>
<evidence type="ECO:0000256" key="14">
    <source>
        <dbReference type="ARBA" id="ARBA00023180"/>
    </source>
</evidence>
<dbReference type="OrthoDB" id="407355at2759"/>
<evidence type="ECO:0000256" key="1">
    <source>
        <dbReference type="ARBA" id="ARBA00001941"/>
    </source>
</evidence>
<evidence type="ECO:0000256" key="3">
    <source>
        <dbReference type="ARBA" id="ARBA00004609"/>
    </source>
</evidence>
<evidence type="ECO:0000256" key="15">
    <source>
        <dbReference type="ARBA" id="ARBA00023277"/>
    </source>
</evidence>
<dbReference type="EMBL" id="KZ987867">
    <property type="protein sequence ID" value="RKP14213.1"/>
    <property type="molecule type" value="Genomic_DNA"/>
</dbReference>
<keyword evidence="15" id="KW-0119">Carbohydrate metabolism</keyword>
<dbReference type="InterPro" id="IPR050248">
    <property type="entry name" value="Polysacc_deacetylase_ArnD"/>
</dbReference>
<dbReference type="SUPFAM" id="SSF88713">
    <property type="entry name" value="Glycoside hydrolase/deacetylase"/>
    <property type="match status" value="1"/>
</dbReference>
<dbReference type="GO" id="GO:0071555">
    <property type="term" value="P:cell wall organization"/>
    <property type="evidence" value="ECO:0007669"/>
    <property type="project" value="UniProtKB-KW"/>
</dbReference>
<evidence type="ECO:0000256" key="12">
    <source>
        <dbReference type="ARBA" id="ARBA00023024"/>
    </source>
</evidence>
<evidence type="ECO:0000256" key="4">
    <source>
        <dbReference type="ARBA" id="ARBA00010973"/>
    </source>
</evidence>
<keyword evidence="6" id="KW-0134">Cell wall</keyword>
<dbReference type="PANTHER" id="PTHR10587:SF133">
    <property type="entry name" value="CHITIN DEACETYLASE 1-RELATED"/>
    <property type="match status" value="1"/>
</dbReference>
<dbReference type="Proteomes" id="UP000267251">
    <property type="component" value="Unassembled WGS sequence"/>
</dbReference>
<evidence type="ECO:0000259" key="22">
    <source>
        <dbReference type="PROSITE" id="PS51677"/>
    </source>
</evidence>
<keyword evidence="17" id="KW-0449">Lipoprotein</keyword>
<keyword evidence="12" id="KW-0146">Chitin degradation</keyword>
<dbReference type="AlphaFoldDB" id="A0A4P9Y5I3"/>
<dbReference type="GO" id="GO:0046872">
    <property type="term" value="F:metal ion binding"/>
    <property type="evidence" value="ECO:0007669"/>
    <property type="project" value="UniProtKB-KW"/>
</dbReference>
<keyword evidence="24" id="KW-1185">Reference proteome</keyword>
<keyword evidence="10" id="KW-0732">Signal</keyword>
<dbReference type="GO" id="GO:0009272">
    <property type="term" value="P:fungal-type cell wall biogenesis"/>
    <property type="evidence" value="ECO:0007669"/>
    <property type="project" value="UniProtKB-ARBA"/>
</dbReference>
<dbReference type="EC" id="3.5.1.41" evidence="20"/>
<proteinExistence type="inferred from homology"/>
<feature type="domain" description="NodB homology" evidence="22">
    <location>
        <begin position="54"/>
        <end position="243"/>
    </location>
</feature>
<evidence type="ECO:0000256" key="2">
    <source>
        <dbReference type="ARBA" id="ARBA00004191"/>
    </source>
</evidence>
<evidence type="ECO:0000256" key="18">
    <source>
        <dbReference type="ARBA" id="ARBA00023316"/>
    </source>
</evidence>
<keyword evidence="19" id="KW-0624">Polysaccharide degradation</keyword>
<keyword evidence="18" id="KW-0961">Cell wall biogenesis/degradation</keyword>
<keyword evidence="8" id="KW-0336">GPI-anchor</keyword>
<keyword evidence="16" id="KW-0170">Cobalt</keyword>
<keyword evidence="5" id="KW-1003">Cell membrane</keyword>
<name>A0A4P9Y5I3_9FUNG</name>
<evidence type="ECO:0000256" key="20">
    <source>
        <dbReference type="ARBA" id="ARBA00024056"/>
    </source>
</evidence>
<dbReference type="PANTHER" id="PTHR10587">
    <property type="entry name" value="GLYCOSYL TRANSFERASE-RELATED"/>
    <property type="match status" value="1"/>
</dbReference>
<reference evidence="24" key="1">
    <citation type="journal article" date="2018" name="Nat. Microbiol.">
        <title>Leveraging single-cell genomics to expand the fungal tree of life.</title>
        <authorList>
            <person name="Ahrendt S.R."/>
            <person name="Quandt C.A."/>
            <person name="Ciobanu D."/>
            <person name="Clum A."/>
            <person name="Salamov A."/>
            <person name="Andreopoulos B."/>
            <person name="Cheng J.F."/>
            <person name="Woyke T."/>
            <person name="Pelin A."/>
            <person name="Henrissat B."/>
            <person name="Reynolds N.K."/>
            <person name="Benny G.L."/>
            <person name="Smith M.E."/>
            <person name="James T.Y."/>
            <person name="Grigoriev I.V."/>
        </authorList>
    </citation>
    <scope>NUCLEOTIDE SEQUENCE [LARGE SCALE GENOMIC DNA]</scope>
</reference>
<dbReference type="InterPro" id="IPR002509">
    <property type="entry name" value="NODB_dom"/>
</dbReference>
<evidence type="ECO:0000256" key="7">
    <source>
        <dbReference type="ARBA" id="ARBA00022525"/>
    </source>
</evidence>
<accession>A0A4P9Y5I3</accession>
<evidence type="ECO:0000313" key="24">
    <source>
        <dbReference type="Proteomes" id="UP000267251"/>
    </source>
</evidence>
<gene>
    <name evidence="23" type="ORF">BJ684DRAFT_8940</name>
</gene>
<comment type="cofactor">
    <cofactor evidence="1">
        <name>Co(2+)</name>
        <dbReference type="ChEBI" id="CHEBI:48828"/>
    </cofactor>
</comment>
<dbReference type="InterPro" id="IPR011330">
    <property type="entry name" value="Glyco_hydro/deAcase_b/a-brl"/>
</dbReference>